<proteinExistence type="predicted"/>
<keyword evidence="2" id="KW-1185">Reference proteome</keyword>
<evidence type="ECO:0000313" key="1">
    <source>
        <dbReference type="EMBL" id="ADM27458.1"/>
    </source>
</evidence>
<gene>
    <name evidence="1" type="ordered locus">Igag_0624</name>
</gene>
<dbReference type="KEGG" id="iag:Igag_0624"/>
<name>E0SSI6_IGNAA</name>
<evidence type="ECO:0000313" key="2">
    <source>
        <dbReference type="Proteomes" id="UP000001304"/>
    </source>
</evidence>
<sequence>MTGYIQISSTEWLEIIGKTMSLELFRLVCPMKELKIDVGIRECIEDWLRSNHYVVDNYILIHEDPIVGNRIKAFFVLLNDRKVFGFTIELQSK</sequence>
<dbReference type="AlphaFoldDB" id="E0SSI6"/>
<accession>E0SSI6</accession>
<dbReference type="EMBL" id="CP002098">
    <property type="protein sequence ID" value="ADM27458.1"/>
    <property type="molecule type" value="Genomic_DNA"/>
</dbReference>
<protein>
    <submittedName>
        <fullName evidence="1">Uncharacterized protein</fullName>
    </submittedName>
</protein>
<dbReference type="HOGENOM" id="CLU_2392844_0_0_2"/>
<reference evidence="1 2" key="1">
    <citation type="journal article" date="2010" name="Stand. Genomic Sci.">
        <title>Complete genome sequence of Ignisphaera aggregans type strain (AQ1.S1).</title>
        <authorList>
            <person name="Goker M."/>
            <person name="Held B."/>
            <person name="Lapidus A."/>
            <person name="Nolan M."/>
            <person name="Spring S."/>
            <person name="Yasawong M."/>
            <person name="Lucas S."/>
            <person name="Glavina Del Rio T."/>
            <person name="Tice H."/>
            <person name="Cheng J.F."/>
            <person name="Goodwin L."/>
            <person name="Tapia R."/>
            <person name="Pitluck S."/>
            <person name="Liolios K."/>
            <person name="Ivanova N."/>
            <person name="Mavromatis K."/>
            <person name="Mikhailova N."/>
            <person name="Pati A."/>
            <person name="Chen A."/>
            <person name="Palaniappan K."/>
            <person name="Brambilla E."/>
            <person name="Land M."/>
            <person name="Hauser L."/>
            <person name="Chang Y.J."/>
            <person name="Jeffries C.D."/>
            <person name="Brettin T."/>
            <person name="Detter J.C."/>
            <person name="Han C."/>
            <person name="Rohde M."/>
            <person name="Sikorski J."/>
            <person name="Woyke T."/>
            <person name="Bristow J."/>
            <person name="Eisen J.A."/>
            <person name="Markowitz V."/>
            <person name="Hugenholtz P."/>
            <person name="Kyrpides N.C."/>
            <person name="Klenk H.P."/>
        </authorList>
    </citation>
    <scope>NUCLEOTIDE SEQUENCE [LARGE SCALE GENOMIC DNA]</scope>
    <source>
        <strain evidence="2">DSM 17230 / JCM 13409 / AQ1.S1</strain>
    </source>
</reference>
<dbReference type="Proteomes" id="UP000001304">
    <property type="component" value="Chromosome"/>
</dbReference>
<organism evidence="1 2">
    <name type="scientific">Ignisphaera aggregans (strain DSM 17230 / JCM 13409 / AQ1.S1)</name>
    <dbReference type="NCBI Taxonomy" id="583356"/>
    <lineage>
        <taxon>Archaea</taxon>
        <taxon>Thermoproteota</taxon>
        <taxon>Thermoprotei</taxon>
        <taxon>Desulfurococcales</taxon>
        <taxon>Desulfurococcaceae</taxon>
        <taxon>Ignisphaera</taxon>
    </lineage>
</organism>
<dbReference type="BioCyc" id="IAGG583356:GHAH-624-MONOMER"/>